<feature type="chain" id="PRO_5021949854" description="Peptidase C39-like domain-containing protein" evidence="1">
    <location>
        <begin position="35"/>
        <end position="554"/>
    </location>
</feature>
<reference evidence="3 4" key="1">
    <citation type="submission" date="2019-07" db="EMBL/GenBank/DDBJ databases">
        <title>Lentzea xizangensis sp. nov., isolated from Qinghai-Tibetan Plateau Soils.</title>
        <authorList>
            <person name="Huang J."/>
        </authorList>
    </citation>
    <scope>NUCLEOTIDE SEQUENCE [LARGE SCALE GENOMIC DNA]</scope>
    <source>
        <strain evidence="3 4">FXJ1.1311</strain>
    </source>
</reference>
<evidence type="ECO:0000259" key="2">
    <source>
        <dbReference type="Pfam" id="PF13529"/>
    </source>
</evidence>
<dbReference type="EMBL" id="VOBR01000040">
    <property type="protein sequence ID" value="TWP45612.1"/>
    <property type="molecule type" value="Genomic_DNA"/>
</dbReference>
<dbReference type="SUPFAM" id="SSF82171">
    <property type="entry name" value="DPP6 N-terminal domain-like"/>
    <property type="match status" value="1"/>
</dbReference>
<evidence type="ECO:0000313" key="4">
    <source>
        <dbReference type="Proteomes" id="UP000316639"/>
    </source>
</evidence>
<dbReference type="Pfam" id="PF13529">
    <property type="entry name" value="Peptidase_C39_2"/>
    <property type="match status" value="1"/>
</dbReference>
<dbReference type="AlphaFoldDB" id="A0A563EH08"/>
<proteinExistence type="predicted"/>
<dbReference type="OrthoDB" id="3651759at2"/>
<feature type="domain" description="Peptidase C39-like" evidence="2">
    <location>
        <begin position="461"/>
        <end position="526"/>
    </location>
</feature>
<protein>
    <recommendedName>
        <fullName evidence="2">Peptidase C39-like domain-containing protein</fullName>
    </recommendedName>
</protein>
<dbReference type="Proteomes" id="UP000316639">
    <property type="component" value="Unassembled WGS sequence"/>
</dbReference>
<keyword evidence="1" id="KW-0732">Signal</keyword>
<organism evidence="3 4">
    <name type="scientific">Lentzea tibetensis</name>
    <dbReference type="NCBI Taxonomy" id="2591470"/>
    <lineage>
        <taxon>Bacteria</taxon>
        <taxon>Bacillati</taxon>
        <taxon>Actinomycetota</taxon>
        <taxon>Actinomycetes</taxon>
        <taxon>Pseudonocardiales</taxon>
        <taxon>Pseudonocardiaceae</taxon>
        <taxon>Lentzea</taxon>
    </lineage>
</organism>
<sequence length="554" mass="59138">MPIQVTFGAMTKTHKTAGALALLALVATVSPVQAQEQFTEQPSQAQAVKSAAGYDVVVGGVKRATIQVSDPAYALRTSASKGGELAAVITDFDGTKGSALLTVDRSGRSRQVATGEITSAQFSGKGALAHLSKGEVHVDGKPVGHVAGRAPEIIGWTSDGGGLLVVQHPDVQNDSAYVETLSRFDLATGATTKLIASDDENLYRNFKVVDIKGERHVSFVKANEIYRCSAPNALGLATETGRVTKLIGETNNHYRSAVWNEDGTKVAYELMGCVTDKKNGPEQLDAVHGVYVRDLAAKTDRKVVTGLSFNYLLSSINGDEVTIGSAANGYLKTTGSTKAAQLDAAAAPAGEVTTQARLNRAEYIHQLWDTRNEFNGNSSCGPTSAVIDLVTYQLPNQYGVQVSQPFSHFSKWGLYITDQFTNRGTTFNRTMTDWAGQGAWKGAHGWITGLYCGGTHPCASWAGETDFLAKNGAAVMQGNFTPAQVRAYLDQGKFVIMSGRWGNTAGHLSVVIGYLDNGKFYVHDTYGAGTDGSYDGANQVYDWSYINPAQMWAA</sequence>
<feature type="signal peptide" evidence="1">
    <location>
        <begin position="1"/>
        <end position="34"/>
    </location>
</feature>
<comment type="caution">
    <text evidence="3">The sequence shown here is derived from an EMBL/GenBank/DDBJ whole genome shotgun (WGS) entry which is preliminary data.</text>
</comment>
<evidence type="ECO:0000256" key="1">
    <source>
        <dbReference type="SAM" id="SignalP"/>
    </source>
</evidence>
<dbReference type="InterPro" id="IPR039564">
    <property type="entry name" value="Peptidase_C39-like"/>
</dbReference>
<gene>
    <name evidence="3" type="ORF">FKR81_38865</name>
</gene>
<keyword evidence="4" id="KW-1185">Reference proteome</keyword>
<evidence type="ECO:0000313" key="3">
    <source>
        <dbReference type="EMBL" id="TWP45612.1"/>
    </source>
</evidence>
<name>A0A563EH08_9PSEU</name>
<accession>A0A563EH08</accession>